<accession>A0A2U3KNS0</accession>
<evidence type="ECO:0000313" key="2">
    <source>
        <dbReference type="Proteomes" id="UP000238916"/>
    </source>
</evidence>
<organism evidence="1 2">
    <name type="scientific">Candidatus Desulfosporosinus infrequens</name>
    <dbReference type="NCBI Taxonomy" id="2043169"/>
    <lineage>
        <taxon>Bacteria</taxon>
        <taxon>Bacillati</taxon>
        <taxon>Bacillota</taxon>
        <taxon>Clostridia</taxon>
        <taxon>Eubacteriales</taxon>
        <taxon>Desulfitobacteriaceae</taxon>
        <taxon>Desulfosporosinus</taxon>
    </lineage>
</organism>
<dbReference type="EMBL" id="OMOF01000165">
    <property type="protein sequence ID" value="SPF41249.1"/>
    <property type="molecule type" value="Genomic_DNA"/>
</dbReference>
<proteinExistence type="predicted"/>
<protein>
    <submittedName>
        <fullName evidence="1">Uncharacterized protein</fullName>
    </submittedName>
</protein>
<dbReference type="Proteomes" id="UP000238916">
    <property type="component" value="Unassembled WGS sequence"/>
</dbReference>
<reference evidence="2" key="1">
    <citation type="submission" date="2018-02" db="EMBL/GenBank/DDBJ databases">
        <authorList>
            <person name="Hausmann B."/>
        </authorList>
    </citation>
    <scope>NUCLEOTIDE SEQUENCE [LARGE SCALE GENOMIC DNA]</scope>
    <source>
        <strain evidence="2">Peat soil MAG SbF1</strain>
    </source>
</reference>
<evidence type="ECO:0000313" key="1">
    <source>
        <dbReference type="EMBL" id="SPF41249.1"/>
    </source>
</evidence>
<sequence>MISSGELNYVETCVLLYHKDYTVGEKGKKVTVEVGLNK</sequence>
<gene>
    <name evidence="1" type="ORF">SBF1_2470007</name>
</gene>
<name>A0A2U3KNS0_9FIRM</name>
<dbReference type="AlphaFoldDB" id="A0A2U3KNS0"/>